<sequence>MEKYVFYSKEISVNIYPKASVTAAEQKRLSEEGFQKIGFETHAKDEAEAMEQYLTHFKENTDALEDYAKDIAFSSLIFNGGRFLF</sequence>
<name>A0AAN0VVU5_9ENTR</name>
<organism evidence="1 2">
    <name type="scientific">Cedecea neteri</name>
    <dbReference type="NCBI Taxonomy" id="158822"/>
    <lineage>
        <taxon>Bacteria</taxon>
        <taxon>Pseudomonadati</taxon>
        <taxon>Pseudomonadota</taxon>
        <taxon>Gammaproteobacteria</taxon>
        <taxon>Enterobacterales</taxon>
        <taxon>Enterobacteriaceae</taxon>
        <taxon>Cedecea</taxon>
    </lineage>
</organism>
<dbReference type="AlphaFoldDB" id="A0AAN0VVU5"/>
<dbReference type="KEGG" id="cem:LH23_20835"/>
<dbReference type="EMBL" id="CP009458">
    <property type="protein sequence ID" value="AIR63010.1"/>
    <property type="molecule type" value="Genomic_DNA"/>
</dbReference>
<dbReference type="Proteomes" id="UP000029516">
    <property type="component" value="Chromosome"/>
</dbReference>
<evidence type="ECO:0000313" key="1">
    <source>
        <dbReference type="EMBL" id="AIR63010.1"/>
    </source>
</evidence>
<proteinExistence type="predicted"/>
<protein>
    <submittedName>
        <fullName evidence="1">Uncharacterized protein</fullName>
    </submittedName>
</protein>
<evidence type="ECO:0000313" key="2">
    <source>
        <dbReference type="Proteomes" id="UP000029516"/>
    </source>
</evidence>
<gene>
    <name evidence="1" type="ORF">LH23_20835</name>
</gene>
<reference evidence="1 2" key="1">
    <citation type="submission" date="2014-09" db="EMBL/GenBank/DDBJ databases">
        <authorList>
            <person name="Chan K.-G."/>
        </authorList>
    </citation>
    <scope>NUCLEOTIDE SEQUENCE [LARGE SCALE GENOMIC DNA]</scope>
    <source>
        <strain evidence="1 2">M006</strain>
    </source>
</reference>
<dbReference type="RefSeq" id="WP_039297037.1">
    <property type="nucleotide sequence ID" value="NZ_CP009458.1"/>
</dbReference>
<accession>A0AAN0VVU5</accession>